<dbReference type="GO" id="GO:0008137">
    <property type="term" value="F:NADH dehydrogenase (ubiquinone) activity"/>
    <property type="evidence" value="ECO:0007669"/>
    <property type="project" value="InterPro"/>
</dbReference>
<proteinExistence type="inferred from homology"/>
<dbReference type="InterPro" id="IPR019574">
    <property type="entry name" value="NADH_UbQ_OxRdtase_Gsu_4Fe4S-bd"/>
</dbReference>
<keyword evidence="6" id="KW-0479">Metal-binding</keyword>
<dbReference type="GO" id="GO:0016020">
    <property type="term" value="C:membrane"/>
    <property type="evidence" value="ECO:0007669"/>
    <property type="project" value="UniProtKB-SubCell"/>
</dbReference>
<evidence type="ECO:0000256" key="8">
    <source>
        <dbReference type="ARBA" id="ARBA00022967"/>
    </source>
</evidence>
<evidence type="ECO:0000313" key="14">
    <source>
        <dbReference type="EMBL" id="BCJ94310.1"/>
    </source>
</evidence>
<keyword evidence="7" id="KW-0677">Repeat</keyword>
<keyword evidence="4" id="KW-0004">4Fe-4S</keyword>
<dbReference type="NCBIfam" id="TIGR02512">
    <property type="entry name" value="FeFe_hydrog_A"/>
    <property type="match status" value="1"/>
</dbReference>
<evidence type="ECO:0000256" key="12">
    <source>
        <dbReference type="ARBA" id="ARBA00023136"/>
    </source>
</evidence>
<evidence type="ECO:0000256" key="7">
    <source>
        <dbReference type="ARBA" id="ARBA00022737"/>
    </source>
</evidence>
<dbReference type="PROSITE" id="PS00198">
    <property type="entry name" value="4FE4S_FER_1"/>
    <property type="match status" value="1"/>
</dbReference>
<dbReference type="InterPro" id="IPR001041">
    <property type="entry name" value="2Fe-2S_ferredoxin-type"/>
</dbReference>
<name>A0A6S6R4H9_9FIRM</name>
<keyword evidence="10" id="KW-0411">Iron-sulfur</keyword>
<dbReference type="PROSITE" id="PS51839">
    <property type="entry name" value="4FE4S_HC3"/>
    <property type="match status" value="1"/>
</dbReference>
<dbReference type="InterPro" id="IPR017896">
    <property type="entry name" value="4Fe4S_Fe-S-bd"/>
</dbReference>
<dbReference type="RefSeq" id="WP_184091114.1">
    <property type="nucleotide sequence ID" value="NZ_AP023367.1"/>
</dbReference>
<dbReference type="InterPro" id="IPR000283">
    <property type="entry name" value="NADH_UbQ_OxRdtase_75kDa_su_CS"/>
</dbReference>
<comment type="cofactor">
    <cofactor evidence="1">
        <name>[4Fe-4S] cluster</name>
        <dbReference type="ChEBI" id="CHEBI:49883"/>
    </cofactor>
</comment>
<dbReference type="Gene3D" id="3.10.20.740">
    <property type="match status" value="1"/>
</dbReference>
<keyword evidence="11" id="KW-0520">NAD</keyword>
<dbReference type="GO" id="GO:0008901">
    <property type="term" value="F:ferredoxin hydrogenase activity"/>
    <property type="evidence" value="ECO:0007669"/>
    <property type="project" value="InterPro"/>
</dbReference>
<dbReference type="InterPro" id="IPR036991">
    <property type="entry name" value="Fe_hydrogenase_ssu_sf"/>
</dbReference>
<evidence type="ECO:0000256" key="4">
    <source>
        <dbReference type="ARBA" id="ARBA00022485"/>
    </source>
</evidence>
<dbReference type="FunFam" id="3.30.70.20:FF:000035">
    <property type="entry name" value="Iron hydrogenase 1"/>
    <property type="match status" value="1"/>
</dbReference>
<dbReference type="FunFam" id="3.10.20.740:FF:000004">
    <property type="entry name" value="NADH-quinone oxidoreductase"/>
    <property type="match status" value="1"/>
</dbReference>
<protein>
    <submittedName>
        <fullName evidence="14">Ferredoxin</fullName>
    </submittedName>
</protein>
<comment type="similarity">
    <text evidence="3">Belongs to the complex I 75 kDa subunit family.</text>
</comment>
<dbReference type="GO" id="GO:0042773">
    <property type="term" value="P:ATP synthesis coupled electron transport"/>
    <property type="evidence" value="ECO:0007669"/>
    <property type="project" value="InterPro"/>
</dbReference>
<dbReference type="Gene3D" id="3.30.70.20">
    <property type="match status" value="1"/>
</dbReference>
<dbReference type="InterPro" id="IPR003149">
    <property type="entry name" value="Fe_hydrogenase_ssu"/>
</dbReference>
<evidence type="ECO:0000256" key="1">
    <source>
        <dbReference type="ARBA" id="ARBA00001966"/>
    </source>
</evidence>
<dbReference type="SUPFAM" id="SSF53920">
    <property type="entry name" value="Fe-only hydrogenase"/>
    <property type="match status" value="1"/>
</dbReference>
<dbReference type="Gene3D" id="4.10.260.20">
    <property type="entry name" value="Iron hydrogenase, small subunit"/>
    <property type="match status" value="1"/>
</dbReference>
<dbReference type="InterPro" id="IPR004108">
    <property type="entry name" value="Fe_hydrogenase_lsu_C"/>
</dbReference>
<dbReference type="InterPro" id="IPR036010">
    <property type="entry name" value="2Fe-2S_ferredoxin-like_sf"/>
</dbReference>
<comment type="subcellular location">
    <subcellularLocation>
        <location evidence="2">Membrane</location>
    </subcellularLocation>
</comment>
<dbReference type="SUPFAM" id="SSF54292">
    <property type="entry name" value="2Fe-2S ferredoxin-like"/>
    <property type="match status" value="1"/>
</dbReference>
<evidence type="ECO:0000256" key="6">
    <source>
        <dbReference type="ARBA" id="ARBA00022723"/>
    </source>
</evidence>
<sequence>MNNNEIVIIDGIPVEINGEKNLLQLIRKAGIKLPTFCYHSELSIYGACRMCMVENEWGGLDAACSTPPKGGMKIRTNTQRLRKYRKMILELLLANHCRDCTTCSNNGTCKLQDLAMKFNIEGVRFPNTKAEPNIDDSSLCITRDQNKCILCGDCVRMCNEVQNVGAIDFAHRGSKMTISTAFDRPLSSSPCVGCGQCAAVCPTGALVVKNDKSKVWEALDDKSAKVSVQIAPAVRVAIGKEFGLTGGDNAIGRIVAALRRMGFDEIYDTSTGADLTVLEESGEFIKRLEAGDTDMPLFTSCCPAWVNYCEKNYPELLPNVSTCRSPMQMFASVIKEHGRTSSRRPVHVAVMPCTAKKFEAARDEFKIEDIPNVDYVITTQELIQMIKESGIVFTDLEPEAVDMPFGTMTGAGLIFGVTGGVTEAVLRRLSSDKSNTSLMSIAYQGARGMEGVKETTVMYGDRELKVAIVSGLKNTSDLIERIKAGEHYDFVEVMACPGGCVSGAGQPFASSEEKATRGKGLYSADRLTNIKRSEENPLMMSLYNGILKGRVHELLHVHYAAGEEEE</sequence>
<dbReference type="GO" id="GO:0051537">
    <property type="term" value="F:2 iron, 2 sulfur cluster binding"/>
    <property type="evidence" value="ECO:0007669"/>
    <property type="project" value="UniProtKB-KW"/>
</dbReference>
<dbReference type="InterPro" id="IPR009016">
    <property type="entry name" value="Fe_hydrogenase"/>
</dbReference>
<accession>A0A6S6R4H9</accession>
<comment type="cofactor">
    <cofactor evidence="13">
        <name>[2Fe-2S] cluster</name>
        <dbReference type="ChEBI" id="CHEBI:190135"/>
    </cofactor>
</comment>
<dbReference type="PANTHER" id="PTHR11615">
    <property type="entry name" value="NITRATE, FORMATE, IRON DEHYDROGENASE"/>
    <property type="match status" value="1"/>
</dbReference>
<dbReference type="Gene3D" id="3.40.950.10">
    <property type="entry name" value="Fe-only Hydrogenase (Larger Subunit), Chain L, domain 3"/>
    <property type="match status" value="1"/>
</dbReference>
<dbReference type="InterPro" id="IPR013352">
    <property type="entry name" value="Fe_hydrogenase_subset"/>
</dbReference>
<evidence type="ECO:0000256" key="13">
    <source>
        <dbReference type="ARBA" id="ARBA00034078"/>
    </source>
</evidence>
<keyword evidence="5" id="KW-0001">2Fe-2S</keyword>
<dbReference type="PROSITE" id="PS51085">
    <property type="entry name" value="2FE2S_FER_2"/>
    <property type="match status" value="1"/>
</dbReference>
<dbReference type="PROSITE" id="PS51379">
    <property type="entry name" value="4FE4S_FER_2"/>
    <property type="match status" value="2"/>
</dbReference>
<gene>
    <name evidence="14" type="ORF">acsn021_18790</name>
</gene>
<dbReference type="PROSITE" id="PS00641">
    <property type="entry name" value="COMPLEX1_75K_1"/>
    <property type="match status" value="1"/>
</dbReference>
<dbReference type="Pfam" id="PF02256">
    <property type="entry name" value="Fe_hyd_SSU"/>
    <property type="match status" value="1"/>
</dbReference>
<evidence type="ECO:0000256" key="3">
    <source>
        <dbReference type="ARBA" id="ARBA00005404"/>
    </source>
</evidence>
<evidence type="ECO:0000313" key="15">
    <source>
        <dbReference type="Proteomes" id="UP000515561"/>
    </source>
</evidence>
<dbReference type="Pfam" id="PF13510">
    <property type="entry name" value="Fer2_4"/>
    <property type="match status" value="1"/>
</dbReference>
<dbReference type="SUPFAM" id="SSF54862">
    <property type="entry name" value="4Fe-4S ferredoxins"/>
    <property type="match status" value="1"/>
</dbReference>
<keyword evidence="8" id="KW-1278">Translocase</keyword>
<dbReference type="Pfam" id="PF10588">
    <property type="entry name" value="NADH-G_4Fe-4S_3"/>
    <property type="match status" value="1"/>
</dbReference>
<dbReference type="SMART" id="SM00929">
    <property type="entry name" value="NADH-G_4Fe-4S_3"/>
    <property type="match status" value="1"/>
</dbReference>
<dbReference type="Gene3D" id="3.40.50.1780">
    <property type="match status" value="1"/>
</dbReference>
<dbReference type="CDD" id="cd00207">
    <property type="entry name" value="fer2"/>
    <property type="match status" value="1"/>
</dbReference>
<dbReference type="AlphaFoldDB" id="A0A6S6R4H9"/>
<dbReference type="KEGG" id="acel:acsn021_18790"/>
<dbReference type="GO" id="GO:0005506">
    <property type="term" value="F:iron ion binding"/>
    <property type="evidence" value="ECO:0007669"/>
    <property type="project" value="InterPro"/>
</dbReference>
<evidence type="ECO:0000256" key="9">
    <source>
        <dbReference type="ARBA" id="ARBA00023004"/>
    </source>
</evidence>
<reference evidence="14 15" key="1">
    <citation type="journal article" date="2016" name="Int. J. Syst. Evol. Microbiol.">
        <title>Descriptions of Anaerotaenia torta gen. nov., sp. nov. and Anaerocolumna cellulosilytica gen. nov., sp. nov. isolated from a methanogenic reactor of cattle waste.</title>
        <authorList>
            <person name="Uek A."/>
            <person name="Ohtaki Y."/>
            <person name="Kaku N."/>
            <person name="Ueki K."/>
        </authorList>
    </citation>
    <scope>NUCLEOTIDE SEQUENCE [LARGE SCALE GENOMIC DNA]</scope>
    <source>
        <strain evidence="14 15">SN021</strain>
    </source>
</reference>
<organism evidence="14 15">
    <name type="scientific">Anaerocolumna cellulosilytica</name>
    <dbReference type="NCBI Taxonomy" id="433286"/>
    <lineage>
        <taxon>Bacteria</taxon>
        <taxon>Bacillati</taxon>
        <taxon>Bacillota</taxon>
        <taxon>Clostridia</taxon>
        <taxon>Lachnospirales</taxon>
        <taxon>Lachnospiraceae</taxon>
        <taxon>Anaerocolumna</taxon>
    </lineage>
</organism>
<dbReference type="InterPro" id="IPR017900">
    <property type="entry name" value="4Fe4S_Fe_S_CS"/>
</dbReference>
<keyword evidence="15" id="KW-1185">Reference proteome</keyword>
<dbReference type="InterPro" id="IPR050340">
    <property type="entry name" value="Cytosolic_Fe-S_CAF"/>
</dbReference>
<evidence type="ECO:0000256" key="11">
    <source>
        <dbReference type="ARBA" id="ARBA00023027"/>
    </source>
</evidence>
<dbReference type="Pfam" id="PF12838">
    <property type="entry name" value="Fer4_7"/>
    <property type="match status" value="1"/>
</dbReference>
<evidence type="ECO:0000256" key="10">
    <source>
        <dbReference type="ARBA" id="ARBA00023014"/>
    </source>
</evidence>
<evidence type="ECO:0000256" key="5">
    <source>
        <dbReference type="ARBA" id="ARBA00022714"/>
    </source>
</evidence>
<dbReference type="GO" id="GO:0051539">
    <property type="term" value="F:4 iron, 4 sulfur cluster binding"/>
    <property type="evidence" value="ECO:0007669"/>
    <property type="project" value="UniProtKB-KW"/>
</dbReference>
<dbReference type="Proteomes" id="UP000515561">
    <property type="component" value="Chromosome"/>
</dbReference>
<dbReference type="Pfam" id="PF02906">
    <property type="entry name" value="Fe_hyd_lg_C"/>
    <property type="match status" value="1"/>
</dbReference>
<keyword evidence="12" id="KW-0472">Membrane</keyword>
<dbReference type="SMART" id="SM00902">
    <property type="entry name" value="Fe_hyd_SSU"/>
    <property type="match status" value="1"/>
</dbReference>
<keyword evidence="9" id="KW-0408">Iron</keyword>
<evidence type="ECO:0000256" key="2">
    <source>
        <dbReference type="ARBA" id="ARBA00004370"/>
    </source>
</evidence>
<dbReference type="EMBL" id="AP023367">
    <property type="protein sequence ID" value="BCJ94310.1"/>
    <property type="molecule type" value="Genomic_DNA"/>
</dbReference>